<evidence type="ECO:0000313" key="2">
    <source>
        <dbReference type="Proteomes" id="UP000034680"/>
    </source>
</evidence>
<dbReference type="STRING" id="1214573.A0A0G2FZW5"/>
<evidence type="ECO:0000313" key="1">
    <source>
        <dbReference type="EMBL" id="KKY39672.1"/>
    </source>
</evidence>
<dbReference type="AlphaFoldDB" id="A0A0G2FZW5"/>
<keyword evidence="2" id="KW-1185">Reference proteome</keyword>
<organism evidence="1 2">
    <name type="scientific">Diaporthe ampelina</name>
    <dbReference type="NCBI Taxonomy" id="1214573"/>
    <lineage>
        <taxon>Eukaryota</taxon>
        <taxon>Fungi</taxon>
        <taxon>Dikarya</taxon>
        <taxon>Ascomycota</taxon>
        <taxon>Pezizomycotina</taxon>
        <taxon>Sordariomycetes</taxon>
        <taxon>Sordariomycetidae</taxon>
        <taxon>Diaporthales</taxon>
        <taxon>Diaporthaceae</taxon>
        <taxon>Diaporthe</taxon>
    </lineage>
</organism>
<sequence length="85" mass="9988">MKLWRMDDAKVRNLGPITRYVFEDDFHKRNRVGVVLLVILSELSGPPTHCHRFRDDLFFMVKGAVRFIVADIQYFSLLFSSKTII</sequence>
<dbReference type="SUPFAM" id="SSF51182">
    <property type="entry name" value="RmlC-like cupins"/>
    <property type="match status" value="1"/>
</dbReference>
<accession>A0A0G2FZW5</accession>
<dbReference type="Proteomes" id="UP000034680">
    <property type="component" value="Unassembled WGS sequence"/>
</dbReference>
<protein>
    <submittedName>
        <fullName evidence="1">Putative cupin domain-containing protein</fullName>
    </submittedName>
</protein>
<gene>
    <name evidence="1" type="ORF">UCDDA912_g00285</name>
</gene>
<reference evidence="1 2" key="2">
    <citation type="submission" date="2015-05" db="EMBL/GenBank/DDBJ databases">
        <authorList>
            <person name="Morales-Cruz A."/>
            <person name="Amrine K.C."/>
            <person name="Cantu D."/>
        </authorList>
    </citation>
    <scope>NUCLEOTIDE SEQUENCE [LARGE SCALE GENOMIC DNA]</scope>
    <source>
        <strain evidence="1">DA912</strain>
    </source>
</reference>
<dbReference type="InterPro" id="IPR011051">
    <property type="entry name" value="RmlC_Cupin_sf"/>
</dbReference>
<comment type="caution">
    <text evidence="1">The sequence shown here is derived from an EMBL/GenBank/DDBJ whole genome shotgun (WGS) entry which is preliminary data.</text>
</comment>
<reference evidence="1 2" key="1">
    <citation type="submission" date="2015-05" db="EMBL/GenBank/DDBJ databases">
        <title>Distinctive expansion of gene families associated with plant cell wall degradation and secondary metabolism in the genomes of grapevine trunk pathogens.</title>
        <authorList>
            <person name="Lawrence D.P."/>
            <person name="Travadon R."/>
            <person name="Rolshausen P.E."/>
            <person name="Baumgartner K."/>
        </authorList>
    </citation>
    <scope>NUCLEOTIDE SEQUENCE [LARGE SCALE GENOMIC DNA]</scope>
    <source>
        <strain evidence="1">DA912</strain>
    </source>
</reference>
<proteinExistence type="predicted"/>
<dbReference type="EMBL" id="LCUC01000013">
    <property type="protein sequence ID" value="KKY39672.1"/>
    <property type="molecule type" value="Genomic_DNA"/>
</dbReference>
<name>A0A0G2FZW5_9PEZI</name>